<sequence>MDMDSKAGSAVTVKKKGMPVKKTATTKKAQISNSLPSLSLKTIFAMTFGFFGVNMAFSLQSSQMGRIFQTIGADPTKLGFFFILPPLAGMVVQPLVGKYSDLTWSNKFGRRMPYLILGAPIAALVMVLLPNAGSFGFGYASIAALTFGAIAILFMDLSSNVCMQPFKMIVGDMVNENQKDLAWSWQQSFSNLGGVIATIFPFLLTALGVANVAKQGEVPLSVRLSFYIGAAILLATSIYTIVSVKEYDPLSYAKYHHIDTKAPQEKPSLWALVKRAPRSFWEVSFVQLFDWFAFQYLWTYATGAIAKNVWNTADTASAGYQAAGNWYGILTCVQSVAAVIWGFVVLSRTSPYKRKFWFRVGLFSGALGFIGVFFTHNQYLLLLPFCLIGISYLTMQTEAFSIFTSSLDGKNEGAYMGLFNCGICLPQIIASLLSFIIFPLINKSMPGMILVAGLVMLLGVFAVGIIKEDTPQTGLTGKK</sequence>
<feature type="transmembrane region" description="Helical" evidence="6">
    <location>
        <begin position="415"/>
        <end position="441"/>
    </location>
</feature>
<evidence type="ECO:0000313" key="8">
    <source>
        <dbReference type="Proteomes" id="UP000051621"/>
    </source>
</evidence>
<feature type="transmembrane region" description="Helical" evidence="6">
    <location>
        <begin position="447"/>
        <end position="466"/>
    </location>
</feature>
<feature type="transmembrane region" description="Helical" evidence="6">
    <location>
        <begin position="192"/>
        <end position="212"/>
    </location>
</feature>
<feature type="transmembrane region" description="Helical" evidence="6">
    <location>
        <begin position="112"/>
        <end position="129"/>
    </location>
</feature>
<dbReference type="CDD" id="cd17313">
    <property type="entry name" value="MFS_SLC45_SUC"/>
    <property type="match status" value="1"/>
</dbReference>
<comment type="subcellular location">
    <subcellularLocation>
        <location evidence="1">Cell membrane</location>
        <topology evidence="1">Multi-pass membrane protein</topology>
    </subcellularLocation>
</comment>
<dbReference type="InterPro" id="IPR011701">
    <property type="entry name" value="MFS"/>
</dbReference>
<keyword evidence="4 6" id="KW-1133">Transmembrane helix</keyword>
<dbReference type="OrthoDB" id="7584869at2"/>
<dbReference type="Proteomes" id="UP000051621">
    <property type="component" value="Unassembled WGS sequence"/>
</dbReference>
<dbReference type="AlphaFoldDB" id="A0A0R1M5V1"/>
<reference evidence="7 8" key="1">
    <citation type="journal article" date="2015" name="Genome Announc.">
        <title>Expanding the biotechnology potential of lactobacilli through comparative genomics of 213 strains and associated genera.</title>
        <authorList>
            <person name="Sun Z."/>
            <person name="Harris H.M."/>
            <person name="McCann A."/>
            <person name="Guo C."/>
            <person name="Argimon S."/>
            <person name="Zhang W."/>
            <person name="Yang X."/>
            <person name="Jeffery I.B."/>
            <person name="Cooney J.C."/>
            <person name="Kagawa T.F."/>
            <person name="Liu W."/>
            <person name="Song Y."/>
            <person name="Salvetti E."/>
            <person name="Wrobel A."/>
            <person name="Rasinkangas P."/>
            <person name="Parkhill J."/>
            <person name="Rea M.C."/>
            <person name="O'Sullivan O."/>
            <person name="Ritari J."/>
            <person name="Douillard F.P."/>
            <person name="Paul Ross R."/>
            <person name="Yang R."/>
            <person name="Briner A.E."/>
            <person name="Felis G.E."/>
            <person name="de Vos W.M."/>
            <person name="Barrangou R."/>
            <person name="Klaenhammer T.R."/>
            <person name="Caufield P.W."/>
            <person name="Cui Y."/>
            <person name="Zhang H."/>
            <person name="O'Toole P.W."/>
        </authorList>
    </citation>
    <scope>NUCLEOTIDE SEQUENCE [LARGE SCALE GENOMIC DNA]</scope>
    <source>
        <strain evidence="7 8">DSM 19910</strain>
    </source>
</reference>
<evidence type="ECO:0000256" key="2">
    <source>
        <dbReference type="ARBA" id="ARBA00022448"/>
    </source>
</evidence>
<keyword evidence="2" id="KW-0813">Transport</keyword>
<evidence type="ECO:0000256" key="1">
    <source>
        <dbReference type="ARBA" id="ARBA00004651"/>
    </source>
</evidence>
<dbReference type="Pfam" id="PF07690">
    <property type="entry name" value="MFS_1"/>
    <property type="match status" value="1"/>
</dbReference>
<accession>A0A0R1M5V1</accession>
<comment type="caution">
    <text evidence="7">The sequence shown here is derived from an EMBL/GenBank/DDBJ whole genome shotgun (WGS) entry which is preliminary data.</text>
</comment>
<dbReference type="PANTHER" id="PTHR19432:SF35">
    <property type="entry name" value="SOLUTE CARRIER FAMILY 45 MEMBER 3 ISOFORM X1"/>
    <property type="match status" value="1"/>
</dbReference>
<evidence type="ECO:0000256" key="3">
    <source>
        <dbReference type="ARBA" id="ARBA00022692"/>
    </source>
</evidence>
<feature type="transmembrane region" description="Helical" evidence="6">
    <location>
        <begin position="78"/>
        <end position="96"/>
    </location>
</feature>
<name>A0A0R1M5V1_9LACO</name>
<evidence type="ECO:0000313" key="7">
    <source>
        <dbReference type="EMBL" id="KRL00900.1"/>
    </source>
</evidence>
<proteinExistence type="predicted"/>
<dbReference type="PANTHER" id="PTHR19432">
    <property type="entry name" value="SUGAR TRANSPORTER"/>
    <property type="match status" value="1"/>
</dbReference>
<dbReference type="InterPro" id="IPR036259">
    <property type="entry name" value="MFS_trans_sf"/>
</dbReference>
<dbReference type="Gene3D" id="1.20.1250.20">
    <property type="entry name" value="MFS general substrate transporter like domains"/>
    <property type="match status" value="1"/>
</dbReference>
<dbReference type="EMBL" id="AZEF01000032">
    <property type="protein sequence ID" value="KRL00900.1"/>
    <property type="molecule type" value="Genomic_DNA"/>
</dbReference>
<feature type="transmembrane region" description="Helical" evidence="6">
    <location>
        <begin position="356"/>
        <end position="375"/>
    </location>
</feature>
<dbReference type="GO" id="GO:0022857">
    <property type="term" value="F:transmembrane transporter activity"/>
    <property type="evidence" value="ECO:0007669"/>
    <property type="project" value="InterPro"/>
</dbReference>
<feature type="transmembrane region" description="Helical" evidence="6">
    <location>
        <begin position="224"/>
        <end position="242"/>
    </location>
</feature>
<keyword evidence="5 6" id="KW-0472">Membrane</keyword>
<feature type="transmembrane region" description="Helical" evidence="6">
    <location>
        <begin position="38"/>
        <end position="57"/>
    </location>
</feature>
<feature type="transmembrane region" description="Helical" evidence="6">
    <location>
        <begin position="136"/>
        <end position="155"/>
    </location>
</feature>
<evidence type="ECO:0000256" key="6">
    <source>
        <dbReference type="SAM" id="Phobius"/>
    </source>
</evidence>
<evidence type="ECO:0000256" key="4">
    <source>
        <dbReference type="ARBA" id="ARBA00022989"/>
    </source>
</evidence>
<dbReference type="SUPFAM" id="SSF103473">
    <property type="entry name" value="MFS general substrate transporter"/>
    <property type="match status" value="1"/>
</dbReference>
<dbReference type="STRING" id="1423731.FC81_GL001734"/>
<keyword evidence="8" id="KW-1185">Reference proteome</keyword>
<gene>
    <name evidence="7" type="ORF">FC81_GL001734</name>
</gene>
<feature type="transmembrane region" description="Helical" evidence="6">
    <location>
        <begin position="326"/>
        <end position="344"/>
    </location>
</feature>
<dbReference type="GO" id="GO:0005886">
    <property type="term" value="C:plasma membrane"/>
    <property type="evidence" value="ECO:0007669"/>
    <property type="project" value="UniProtKB-SubCell"/>
</dbReference>
<feature type="transmembrane region" description="Helical" evidence="6">
    <location>
        <begin position="381"/>
        <end position="403"/>
    </location>
</feature>
<keyword evidence="3 6" id="KW-0812">Transmembrane</keyword>
<protein>
    <submittedName>
        <fullName evidence="7">Major facilitator superfamily permease</fullName>
    </submittedName>
</protein>
<organism evidence="7 8">
    <name type="scientific">Liquorilactobacillus capillatus DSM 19910</name>
    <dbReference type="NCBI Taxonomy" id="1423731"/>
    <lineage>
        <taxon>Bacteria</taxon>
        <taxon>Bacillati</taxon>
        <taxon>Bacillota</taxon>
        <taxon>Bacilli</taxon>
        <taxon>Lactobacillales</taxon>
        <taxon>Lactobacillaceae</taxon>
        <taxon>Liquorilactobacillus</taxon>
    </lineage>
</organism>
<evidence type="ECO:0000256" key="5">
    <source>
        <dbReference type="ARBA" id="ARBA00023136"/>
    </source>
</evidence>
<dbReference type="PATRIC" id="fig|1423731.3.peg.1777"/>